<dbReference type="GO" id="GO:0016020">
    <property type="term" value="C:membrane"/>
    <property type="evidence" value="ECO:0007669"/>
    <property type="project" value="UniProtKB-SubCell"/>
</dbReference>
<dbReference type="InterPro" id="IPR020846">
    <property type="entry name" value="MFS_dom"/>
</dbReference>
<dbReference type="PANTHER" id="PTHR24064">
    <property type="entry name" value="SOLUTE CARRIER FAMILY 22 MEMBER"/>
    <property type="match status" value="1"/>
</dbReference>
<proteinExistence type="predicted"/>
<feature type="transmembrane region" description="Helical" evidence="5">
    <location>
        <begin position="12"/>
        <end position="34"/>
    </location>
</feature>
<feature type="domain" description="Major facilitator superfamily (MFS) profile" evidence="6">
    <location>
        <begin position="20"/>
        <end position="451"/>
    </location>
</feature>
<organism evidence="7 8">
    <name type="scientific">Pristionchus mayeri</name>
    <dbReference type="NCBI Taxonomy" id="1317129"/>
    <lineage>
        <taxon>Eukaryota</taxon>
        <taxon>Metazoa</taxon>
        <taxon>Ecdysozoa</taxon>
        <taxon>Nematoda</taxon>
        <taxon>Chromadorea</taxon>
        <taxon>Rhabditida</taxon>
        <taxon>Rhabditina</taxon>
        <taxon>Diplogasteromorpha</taxon>
        <taxon>Diplogasteroidea</taxon>
        <taxon>Neodiplogasteridae</taxon>
        <taxon>Pristionchus</taxon>
    </lineage>
</organism>
<feature type="transmembrane region" description="Helical" evidence="5">
    <location>
        <begin position="145"/>
        <end position="165"/>
    </location>
</feature>
<dbReference type="AlphaFoldDB" id="A0AAN5CLI0"/>
<dbReference type="Proteomes" id="UP001328107">
    <property type="component" value="Unassembled WGS sequence"/>
</dbReference>
<keyword evidence="2 5" id="KW-0812">Transmembrane</keyword>
<dbReference type="Gene3D" id="1.20.1250.20">
    <property type="entry name" value="MFS general substrate transporter like domains"/>
    <property type="match status" value="1"/>
</dbReference>
<dbReference type="InterPro" id="IPR005829">
    <property type="entry name" value="Sugar_transporter_CS"/>
</dbReference>
<dbReference type="EMBL" id="BTRK01000004">
    <property type="protein sequence ID" value="GMR46582.1"/>
    <property type="molecule type" value="Genomic_DNA"/>
</dbReference>
<evidence type="ECO:0000313" key="8">
    <source>
        <dbReference type="Proteomes" id="UP001328107"/>
    </source>
</evidence>
<dbReference type="InterPro" id="IPR005828">
    <property type="entry name" value="MFS_sugar_transport-like"/>
</dbReference>
<evidence type="ECO:0000256" key="3">
    <source>
        <dbReference type="ARBA" id="ARBA00022989"/>
    </source>
</evidence>
<comment type="subcellular location">
    <subcellularLocation>
        <location evidence="1">Membrane</location>
        <topology evidence="1">Multi-pass membrane protein</topology>
    </subcellularLocation>
</comment>
<feature type="transmembrane region" description="Helical" evidence="5">
    <location>
        <begin position="119"/>
        <end position="139"/>
    </location>
</feature>
<dbReference type="InterPro" id="IPR036259">
    <property type="entry name" value="MFS_trans_sf"/>
</dbReference>
<dbReference type="PROSITE" id="PS50850">
    <property type="entry name" value="MFS"/>
    <property type="match status" value="1"/>
</dbReference>
<sequence length="477" mass="52937">HSGMSCGLNRLNLLALITWQTMNFFAASNIFGIFSNLMPEWRCGSGPISHNCTFYAKCRETVTFAHVTFHSTAYEFDWFCDGAKYRAISNQVQFFGYFSGTLIFGFASDVLGRKNLATFAVALGIVATTVSGLVHSTILVIAARFVIGLAIGGQMVAGCTFIMEMLPPEKRMFSRAYFNWGISRMLLTAICYITQEWRHACFGIALCCMPALLALLFIFPESPTWLLSKDRLDEMRTSEKKIARIAGVEYVPVNHPKPEKPKSIVQVMRSGLWKRLLVLWVMWFVAATSSYATDLASSRLSGNLYLNQFLFGLVTYVSKVILGIVDTAFPAFSRRMLHQGSQVGAITCFGILAVFKLVGYNGPLMLVFNILGIVFVEYTWDACYLCAIEGVETSSRASATGSSSCVGRIGMLLAPLLAHIDHDVPGFVYVIVVVLGSLNLLQSYIFLVETKGVKLDEVHIDGTEMRSQDDEMEHLKQ</sequence>
<evidence type="ECO:0000256" key="1">
    <source>
        <dbReference type="ARBA" id="ARBA00004141"/>
    </source>
</evidence>
<accession>A0AAN5CLI0</accession>
<evidence type="ECO:0000256" key="2">
    <source>
        <dbReference type="ARBA" id="ARBA00022692"/>
    </source>
</evidence>
<feature type="transmembrane region" description="Helical" evidence="5">
    <location>
        <begin position="276"/>
        <end position="293"/>
    </location>
</feature>
<feature type="transmembrane region" description="Helical" evidence="5">
    <location>
        <begin position="94"/>
        <end position="112"/>
    </location>
</feature>
<feature type="transmembrane region" description="Helical" evidence="5">
    <location>
        <begin position="426"/>
        <end position="447"/>
    </location>
</feature>
<dbReference type="PROSITE" id="PS00217">
    <property type="entry name" value="SUGAR_TRANSPORT_2"/>
    <property type="match status" value="1"/>
</dbReference>
<dbReference type="Pfam" id="PF00083">
    <property type="entry name" value="Sugar_tr"/>
    <property type="match status" value="1"/>
</dbReference>
<evidence type="ECO:0000259" key="6">
    <source>
        <dbReference type="PROSITE" id="PS50850"/>
    </source>
</evidence>
<reference evidence="8" key="1">
    <citation type="submission" date="2022-10" db="EMBL/GenBank/DDBJ databases">
        <title>Genome assembly of Pristionchus species.</title>
        <authorList>
            <person name="Yoshida K."/>
            <person name="Sommer R.J."/>
        </authorList>
    </citation>
    <scope>NUCLEOTIDE SEQUENCE [LARGE SCALE GENOMIC DNA]</scope>
    <source>
        <strain evidence="8">RS5460</strain>
    </source>
</reference>
<feature type="non-terminal residue" evidence="7">
    <location>
        <position position="1"/>
    </location>
</feature>
<keyword evidence="4 5" id="KW-0472">Membrane</keyword>
<dbReference type="GO" id="GO:0022857">
    <property type="term" value="F:transmembrane transporter activity"/>
    <property type="evidence" value="ECO:0007669"/>
    <property type="project" value="InterPro"/>
</dbReference>
<evidence type="ECO:0000256" key="5">
    <source>
        <dbReference type="SAM" id="Phobius"/>
    </source>
</evidence>
<keyword evidence="8" id="KW-1185">Reference proteome</keyword>
<protein>
    <recommendedName>
        <fullName evidence="6">Major facilitator superfamily (MFS) profile domain-containing protein</fullName>
    </recommendedName>
</protein>
<feature type="transmembrane region" description="Helical" evidence="5">
    <location>
        <begin position="305"/>
        <end position="329"/>
    </location>
</feature>
<dbReference type="SUPFAM" id="SSF103473">
    <property type="entry name" value="MFS general substrate transporter"/>
    <property type="match status" value="1"/>
</dbReference>
<name>A0AAN5CLI0_9BILA</name>
<gene>
    <name evidence="7" type="ORF">PMAYCL1PPCAC_16777</name>
</gene>
<comment type="caution">
    <text evidence="7">The sequence shown here is derived from an EMBL/GenBank/DDBJ whole genome shotgun (WGS) entry which is preliminary data.</text>
</comment>
<feature type="transmembrane region" description="Helical" evidence="5">
    <location>
        <begin position="201"/>
        <end position="219"/>
    </location>
</feature>
<keyword evidence="3 5" id="KW-1133">Transmembrane helix</keyword>
<evidence type="ECO:0000256" key="4">
    <source>
        <dbReference type="ARBA" id="ARBA00023136"/>
    </source>
</evidence>
<evidence type="ECO:0000313" key="7">
    <source>
        <dbReference type="EMBL" id="GMR46582.1"/>
    </source>
</evidence>